<dbReference type="Pfam" id="PF03886">
    <property type="entry name" value="ABC_trans_aux"/>
    <property type="match status" value="1"/>
</dbReference>
<reference evidence="2 3" key="1">
    <citation type="submission" date="2017-03" db="EMBL/GenBank/DDBJ databases">
        <title>Complete genome sequence of the novel DNRA strain Pseudomonas sp. S-6-2 isolated from Chinese polluted river sediment. Journal of Biotechnology.</title>
        <authorList>
            <person name="Li J."/>
            <person name="Xiang F."/>
            <person name="Wang L."/>
            <person name="Xi L."/>
            <person name="Liu J."/>
        </authorList>
    </citation>
    <scope>NUCLEOTIDE SEQUENCE [LARGE SCALE GENOMIC DNA]</scope>
    <source>
        <strain evidence="2 3">S-6-2</strain>
    </source>
</reference>
<dbReference type="InterPro" id="IPR005586">
    <property type="entry name" value="ABC_trans_aux"/>
</dbReference>
<dbReference type="SUPFAM" id="SSF159594">
    <property type="entry name" value="XCC0632-like"/>
    <property type="match status" value="1"/>
</dbReference>
<dbReference type="Gene3D" id="3.40.50.10610">
    <property type="entry name" value="ABC-type transport auxiliary lipoprotein component"/>
    <property type="match status" value="1"/>
</dbReference>
<dbReference type="RefSeq" id="WP_080049570.1">
    <property type="nucleotide sequence ID" value="NZ_CP020100.1"/>
</dbReference>
<dbReference type="EMBL" id="CP020100">
    <property type="protein sequence ID" value="AQZ94717.1"/>
    <property type="molecule type" value="Genomic_DNA"/>
</dbReference>
<accession>A0A1V0B473</accession>
<proteinExistence type="predicted"/>
<dbReference type="STRING" id="1931241.BVH74_08125"/>
<protein>
    <recommendedName>
        <fullName evidence="1">ABC-type transport auxiliary lipoprotein component domain-containing protein</fullName>
    </recommendedName>
</protein>
<dbReference type="Proteomes" id="UP000243488">
    <property type="component" value="Chromosome"/>
</dbReference>
<dbReference type="KEGG" id="ppha:BVH74_08125"/>
<feature type="domain" description="ABC-type transport auxiliary lipoprotein component" evidence="1">
    <location>
        <begin position="34"/>
        <end position="193"/>
    </location>
</feature>
<evidence type="ECO:0000313" key="2">
    <source>
        <dbReference type="EMBL" id="AQZ94717.1"/>
    </source>
</evidence>
<dbReference type="AlphaFoldDB" id="A0A1V0B473"/>
<keyword evidence="3" id="KW-1185">Reference proteome</keyword>
<gene>
    <name evidence="2" type="ORF">BVH74_08125</name>
</gene>
<sequence length="210" mass="23020">MIRATTLRPLLAASGLLWLSACTLIPESEPVRVYQLPASTLGSNPQVQPLSLSLRINTPQAGFAQSGPRMLVNPQGDQLSTYKGARWSDPAPALVREHLVRSFSLRSGLESVTSDEHGLHADLHLGSDLQRFQVIYGEQGPQATVELVARLIEPGNRHVIASRTFLVEQPLDDHQPAGAVKAYGLALDQLSSQLLDWALPQLQDYQQHRP</sequence>
<evidence type="ECO:0000259" key="1">
    <source>
        <dbReference type="Pfam" id="PF03886"/>
    </source>
</evidence>
<evidence type="ECO:0000313" key="3">
    <source>
        <dbReference type="Proteomes" id="UP000243488"/>
    </source>
</evidence>
<organism evidence="2 3">
    <name type="scientific">Halopseudomonas phragmitis</name>
    <dbReference type="NCBI Taxonomy" id="1931241"/>
    <lineage>
        <taxon>Bacteria</taxon>
        <taxon>Pseudomonadati</taxon>
        <taxon>Pseudomonadota</taxon>
        <taxon>Gammaproteobacteria</taxon>
        <taxon>Pseudomonadales</taxon>
        <taxon>Pseudomonadaceae</taxon>
        <taxon>Halopseudomonas</taxon>
    </lineage>
</organism>
<name>A0A1V0B473_9GAMM</name>
<dbReference type="PROSITE" id="PS51257">
    <property type="entry name" value="PROKAR_LIPOPROTEIN"/>
    <property type="match status" value="1"/>
</dbReference>